<evidence type="ECO:0000256" key="1">
    <source>
        <dbReference type="SAM" id="MobiDB-lite"/>
    </source>
</evidence>
<proteinExistence type="predicted"/>
<evidence type="ECO:0000313" key="4">
    <source>
        <dbReference type="WBParaSite" id="PSAMB.scaffold397size53249.g5275.t1"/>
    </source>
</evidence>
<feature type="region of interest" description="Disordered" evidence="1">
    <location>
        <begin position="1"/>
        <end position="20"/>
    </location>
</feature>
<sequence length="136" mass="15674">MERTGEDHPYDSYNNRPTTATDVNRKHEYIPLAKSVNQSPQLEYLANDADNHINLTATQTIQDDDEEPYLFASSHLLIVNNDQRNCATARKCWDSISLAYRWPLIIVVLFLLLLVFAFIFAYFFTSFAVHIGDDND</sequence>
<evidence type="ECO:0000256" key="2">
    <source>
        <dbReference type="SAM" id="Phobius"/>
    </source>
</evidence>
<keyword evidence="2" id="KW-0472">Membrane</keyword>
<accession>A0A914WIA0</accession>
<keyword evidence="3" id="KW-1185">Reference proteome</keyword>
<dbReference type="WBParaSite" id="PSAMB.scaffold397size53249.g5275.t1">
    <property type="protein sequence ID" value="PSAMB.scaffold397size53249.g5275.t1"/>
    <property type="gene ID" value="PSAMB.scaffold397size53249.g5275"/>
</dbReference>
<dbReference type="AlphaFoldDB" id="A0A914WIA0"/>
<feature type="compositionally biased region" description="Basic and acidic residues" evidence="1">
    <location>
        <begin position="1"/>
        <end position="10"/>
    </location>
</feature>
<dbReference type="Proteomes" id="UP000887566">
    <property type="component" value="Unplaced"/>
</dbReference>
<reference evidence="4" key="1">
    <citation type="submission" date="2022-11" db="UniProtKB">
        <authorList>
            <consortium name="WormBaseParasite"/>
        </authorList>
    </citation>
    <scope>IDENTIFICATION</scope>
</reference>
<keyword evidence="2" id="KW-1133">Transmembrane helix</keyword>
<protein>
    <submittedName>
        <fullName evidence="4">Uncharacterized protein</fullName>
    </submittedName>
</protein>
<evidence type="ECO:0000313" key="3">
    <source>
        <dbReference type="Proteomes" id="UP000887566"/>
    </source>
</evidence>
<name>A0A914WIA0_9BILA</name>
<organism evidence="3 4">
    <name type="scientific">Plectus sambesii</name>
    <dbReference type="NCBI Taxonomy" id="2011161"/>
    <lineage>
        <taxon>Eukaryota</taxon>
        <taxon>Metazoa</taxon>
        <taxon>Ecdysozoa</taxon>
        <taxon>Nematoda</taxon>
        <taxon>Chromadorea</taxon>
        <taxon>Plectida</taxon>
        <taxon>Plectina</taxon>
        <taxon>Plectoidea</taxon>
        <taxon>Plectidae</taxon>
        <taxon>Plectus</taxon>
    </lineage>
</organism>
<feature type="transmembrane region" description="Helical" evidence="2">
    <location>
        <begin position="100"/>
        <end position="124"/>
    </location>
</feature>
<keyword evidence="2" id="KW-0812">Transmembrane</keyword>